<dbReference type="InterPro" id="IPR038552">
    <property type="entry name" value="Tim21_IMS_sf"/>
</dbReference>
<reference evidence="10 11" key="1">
    <citation type="journal article" date="2011" name="Proc. Natl. Acad. Sci. U.S.A.">
        <title>Evolutionary erosion of yeast sex chromosomes by mating-type switching accidents.</title>
        <authorList>
            <person name="Gordon J.L."/>
            <person name="Armisen D."/>
            <person name="Proux-Wera E."/>
            <person name="Oheigeartaigh S.S."/>
            <person name="Byrne K.P."/>
            <person name="Wolfe K.H."/>
        </authorList>
    </citation>
    <scope>NUCLEOTIDE SEQUENCE [LARGE SCALE GENOMIC DNA]</scope>
    <source>
        <strain evidence="11">ATCC 34711 / CBS 6284 / DSM 70876 / NBRC 10599 / NRRL Y-10934 / UCD 77-7</strain>
    </source>
</reference>
<evidence type="ECO:0000313" key="11">
    <source>
        <dbReference type="Proteomes" id="UP000002866"/>
    </source>
</evidence>
<evidence type="ECO:0000256" key="1">
    <source>
        <dbReference type="ARBA" id="ARBA00004304"/>
    </source>
</evidence>
<evidence type="ECO:0000313" key="10">
    <source>
        <dbReference type="EMBL" id="CCH58674.1"/>
    </source>
</evidence>
<dbReference type="Proteomes" id="UP000002866">
    <property type="component" value="Chromosome 1"/>
</dbReference>
<evidence type="ECO:0000256" key="3">
    <source>
        <dbReference type="ARBA" id="ARBA00020726"/>
    </source>
</evidence>
<proteinExistence type="inferred from homology"/>
<gene>
    <name evidence="10" type="primary">TBLA0A08850</name>
    <name evidence="10" type="ORF">TBLA_0A08850</name>
</gene>
<dbReference type="OrthoDB" id="436405at2759"/>
<keyword evidence="4 9" id="KW-0812">Transmembrane</keyword>
<dbReference type="InParanoid" id="I2GX22"/>
<sequence>MSPRLLNSSKPYLFRNAIIRSSSVYTKPLNLANYSILNRTPLNIKNYSTFNQHARTKPKLTMATIKSKIKSYTIFTATSLLILSSVSLCCVVIYLLFKELFSPNGNTQLFNRSVNLLNKNDQIKKLLQCEKNEKLVAFGELILNNKWNMDRPISSIRRFNKIDGKWHILMKFHLKSNKKLGVVHLDAVESQEKKWYLFEVKPKITSLYIDIPGEKRFYLIKSPQSVEKINHAIRPKGILSILNWTPKKD</sequence>
<evidence type="ECO:0000256" key="2">
    <source>
        <dbReference type="ARBA" id="ARBA00010867"/>
    </source>
</evidence>
<keyword evidence="7 9" id="KW-0496">Mitochondrion</keyword>
<dbReference type="OMA" id="INWSANC"/>
<keyword evidence="11" id="KW-1185">Reference proteome</keyword>
<evidence type="ECO:0000256" key="9">
    <source>
        <dbReference type="RuleBase" id="RU367142"/>
    </source>
</evidence>
<feature type="transmembrane region" description="Helical" evidence="9">
    <location>
        <begin position="72"/>
        <end position="97"/>
    </location>
</feature>
<dbReference type="eggNOG" id="KOG4836">
    <property type="taxonomic scope" value="Eukaryota"/>
</dbReference>
<keyword evidence="9" id="KW-0811">Translocation</keyword>
<dbReference type="GO" id="GO:0005744">
    <property type="term" value="C:TIM23 mitochondrial import inner membrane translocase complex"/>
    <property type="evidence" value="ECO:0007669"/>
    <property type="project" value="UniProtKB-UniRule"/>
</dbReference>
<dbReference type="STRING" id="1071380.I2GX22"/>
<keyword evidence="8 9" id="KW-0472">Membrane</keyword>
<evidence type="ECO:0000256" key="6">
    <source>
        <dbReference type="ARBA" id="ARBA00022989"/>
    </source>
</evidence>
<evidence type="ECO:0000256" key="5">
    <source>
        <dbReference type="ARBA" id="ARBA00022946"/>
    </source>
</evidence>
<organism evidence="10 11">
    <name type="scientific">Henningerozyma blattae (strain ATCC 34711 / CBS 6284 / DSM 70876 / NBRC 10599 / NRRL Y-10934 / UCD 77-7)</name>
    <name type="common">Yeast</name>
    <name type="synonym">Tetrapisispora blattae</name>
    <dbReference type="NCBI Taxonomy" id="1071380"/>
    <lineage>
        <taxon>Eukaryota</taxon>
        <taxon>Fungi</taxon>
        <taxon>Dikarya</taxon>
        <taxon>Ascomycota</taxon>
        <taxon>Saccharomycotina</taxon>
        <taxon>Saccharomycetes</taxon>
        <taxon>Saccharomycetales</taxon>
        <taxon>Saccharomycetaceae</taxon>
        <taxon>Henningerozyma</taxon>
    </lineage>
</organism>
<dbReference type="KEGG" id="tbl:TBLA_0A08850"/>
<keyword evidence="5" id="KW-0809">Transit peptide</keyword>
<dbReference type="FunCoup" id="I2GX22">
    <property type="interactions" value="279"/>
</dbReference>
<keyword evidence="6 9" id="KW-1133">Transmembrane helix</keyword>
<evidence type="ECO:0000256" key="4">
    <source>
        <dbReference type="ARBA" id="ARBA00022692"/>
    </source>
</evidence>
<evidence type="ECO:0000256" key="8">
    <source>
        <dbReference type="ARBA" id="ARBA00023136"/>
    </source>
</evidence>
<dbReference type="Pfam" id="PF08294">
    <property type="entry name" value="TIM21"/>
    <property type="match status" value="1"/>
</dbReference>
<comment type="subcellular location">
    <subcellularLocation>
        <location evidence="9">Mitochondrion inner membrane</location>
        <topology evidence="9">Single-pass membrane protein</topology>
    </subcellularLocation>
    <subcellularLocation>
        <location evidence="1">Mitochondrion membrane</location>
        <topology evidence="1">Single-pass membrane protein</topology>
    </subcellularLocation>
</comment>
<name>I2GX22_HENB6</name>
<dbReference type="PANTHER" id="PTHR13032:SF6">
    <property type="entry name" value="MITOCHONDRIAL IMPORT INNER MEMBRANE TRANSLOCASE SUBUNIT TIM21"/>
    <property type="match status" value="1"/>
</dbReference>
<evidence type="ECO:0000256" key="7">
    <source>
        <dbReference type="ARBA" id="ARBA00023128"/>
    </source>
</evidence>
<keyword evidence="9" id="KW-0999">Mitochondrion inner membrane</keyword>
<accession>I2GX22</accession>
<dbReference type="GO" id="GO:0030150">
    <property type="term" value="P:protein import into mitochondrial matrix"/>
    <property type="evidence" value="ECO:0007669"/>
    <property type="project" value="UniProtKB-UniRule"/>
</dbReference>
<dbReference type="PANTHER" id="PTHR13032">
    <property type="entry name" value="MITOCHONDRIAL IMPORT INNER MEMBRANE TRANSLOCASE SUBUNIT TIM21"/>
    <property type="match status" value="1"/>
</dbReference>
<keyword evidence="9" id="KW-0653">Protein transport</keyword>
<comment type="subunit">
    <text evidence="9">Component of the TIM23 complex.</text>
</comment>
<comment type="similarity">
    <text evidence="2 9">Belongs to the TIM21 family.</text>
</comment>
<protein>
    <recommendedName>
        <fullName evidence="3 9">Mitochondrial import inner membrane translocase subunit Tim21</fullName>
    </recommendedName>
</protein>
<keyword evidence="9" id="KW-0813">Transport</keyword>
<dbReference type="InterPro" id="IPR013261">
    <property type="entry name" value="Tim21"/>
</dbReference>
<dbReference type="GeneID" id="14493757"/>
<dbReference type="Gene3D" id="3.10.450.320">
    <property type="entry name" value="Mitochondrial import inner membrane translocase subunit Tim21"/>
    <property type="match status" value="1"/>
</dbReference>
<dbReference type="EMBL" id="HE806316">
    <property type="protein sequence ID" value="CCH58674.1"/>
    <property type="molecule type" value="Genomic_DNA"/>
</dbReference>
<comment type="function">
    <text evidence="9">Essential component of the TIM23 complex, a complex that mediates the translocation of transit peptide-containing proteins across the mitochondrial inner membrane.</text>
</comment>
<dbReference type="AlphaFoldDB" id="I2GX22"/>
<dbReference type="HOGENOM" id="CLU_089043_1_0_1"/>
<dbReference type="RefSeq" id="XP_004178193.1">
    <property type="nucleotide sequence ID" value="XM_004178145.1"/>
</dbReference>